<dbReference type="AlphaFoldDB" id="A0A6A7C194"/>
<dbReference type="Pfam" id="PF09751">
    <property type="entry name" value="Es2"/>
    <property type="match status" value="1"/>
</dbReference>
<gene>
    <name evidence="5" type="ORF">K470DRAFT_246005</name>
</gene>
<dbReference type="InterPro" id="IPR019148">
    <property type="entry name" value="Nuclear_protein_DGCR14_ESS-2"/>
</dbReference>
<comment type="similarity">
    <text evidence="2">Belongs to the ESS2 family.</text>
</comment>
<dbReference type="PANTHER" id="PTHR12940">
    <property type="entry name" value="ES-2 PROTEIN - RELATED"/>
    <property type="match status" value="1"/>
</dbReference>
<feature type="region of interest" description="Disordered" evidence="4">
    <location>
        <begin position="61"/>
        <end position="90"/>
    </location>
</feature>
<keyword evidence="6" id="KW-1185">Reference proteome</keyword>
<proteinExistence type="inferred from homology"/>
<sequence length="361" mass="40633">MQVAPWKRQKRPAQVLDEDSYSDAVMHIVARDFFPGILETEAQEELLMALESQNEEWINQARRRLQEATDPSSARRKRRRSESSKVDTNMSLGEFQAKYTSEDNDSFNAILDKQSEKRASNYAFFYNGNKIPSSRQLALQAREKEQLQGTSEGQLVKNADGAERTAVSIARPSENLDERPACVDSFPDRQGPRNNLMFFPNGIETNPPKSSAGIRYEATRLPNQTDLEARPPSPTMSAIDAAIARTEPSESTCSGSEIPRVNGFAYVNEEPTLEQLRAGSPFRIQERSRREKLHHRQVEKTMAAKRKQENILKQQQLNAGKTPAERMGSMTPAGRMLAASIATPRRGNKLGDVGRLDWTPR</sequence>
<comment type="subcellular location">
    <subcellularLocation>
        <location evidence="1">Nucleus</location>
    </subcellularLocation>
</comment>
<feature type="region of interest" description="Disordered" evidence="4">
    <location>
        <begin position="339"/>
        <end position="361"/>
    </location>
</feature>
<reference evidence="5" key="1">
    <citation type="journal article" date="2020" name="Stud. Mycol.">
        <title>101 Dothideomycetes genomes: a test case for predicting lifestyles and emergence of pathogens.</title>
        <authorList>
            <person name="Haridas S."/>
            <person name="Albert R."/>
            <person name="Binder M."/>
            <person name="Bloem J."/>
            <person name="Labutti K."/>
            <person name="Salamov A."/>
            <person name="Andreopoulos B."/>
            <person name="Baker S."/>
            <person name="Barry K."/>
            <person name="Bills G."/>
            <person name="Bluhm B."/>
            <person name="Cannon C."/>
            <person name="Castanera R."/>
            <person name="Culley D."/>
            <person name="Daum C."/>
            <person name="Ezra D."/>
            <person name="Gonzalez J."/>
            <person name="Henrissat B."/>
            <person name="Kuo A."/>
            <person name="Liang C."/>
            <person name="Lipzen A."/>
            <person name="Lutzoni F."/>
            <person name="Magnuson J."/>
            <person name="Mondo S."/>
            <person name="Nolan M."/>
            <person name="Ohm R."/>
            <person name="Pangilinan J."/>
            <person name="Park H.-J."/>
            <person name="Ramirez L."/>
            <person name="Alfaro M."/>
            <person name="Sun H."/>
            <person name="Tritt A."/>
            <person name="Yoshinaga Y."/>
            <person name="Zwiers L.-H."/>
            <person name="Turgeon B."/>
            <person name="Goodwin S."/>
            <person name="Spatafora J."/>
            <person name="Crous P."/>
            <person name="Grigoriev I."/>
        </authorList>
    </citation>
    <scope>NUCLEOTIDE SEQUENCE</scope>
    <source>
        <strain evidence="5">CBS 480.64</strain>
    </source>
</reference>
<feature type="compositionally biased region" description="Basic and acidic residues" evidence="4">
    <location>
        <begin position="352"/>
        <end position="361"/>
    </location>
</feature>
<evidence type="ECO:0000256" key="3">
    <source>
        <dbReference type="ARBA" id="ARBA00023242"/>
    </source>
</evidence>
<dbReference type="Proteomes" id="UP000799421">
    <property type="component" value="Unassembled WGS sequence"/>
</dbReference>
<organism evidence="5 6">
    <name type="scientific">Piedraia hortae CBS 480.64</name>
    <dbReference type="NCBI Taxonomy" id="1314780"/>
    <lineage>
        <taxon>Eukaryota</taxon>
        <taxon>Fungi</taxon>
        <taxon>Dikarya</taxon>
        <taxon>Ascomycota</taxon>
        <taxon>Pezizomycotina</taxon>
        <taxon>Dothideomycetes</taxon>
        <taxon>Dothideomycetidae</taxon>
        <taxon>Capnodiales</taxon>
        <taxon>Piedraiaceae</taxon>
        <taxon>Piedraia</taxon>
    </lineage>
</organism>
<evidence type="ECO:0000256" key="1">
    <source>
        <dbReference type="ARBA" id="ARBA00004123"/>
    </source>
</evidence>
<accession>A0A6A7C194</accession>
<dbReference type="EMBL" id="MU005974">
    <property type="protein sequence ID" value="KAF2861234.1"/>
    <property type="molecule type" value="Genomic_DNA"/>
</dbReference>
<evidence type="ECO:0000256" key="2">
    <source>
        <dbReference type="ARBA" id="ARBA00009072"/>
    </source>
</evidence>
<evidence type="ECO:0000256" key="4">
    <source>
        <dbReference type="SAM" id="MobiDB-lite"/>
    </source>
</evidence>
<dbReference type="PANTHER" id="PTHR12940:SF0">
    <property type="entry name" value="SPLICING FACTOR ESS-2 HOMOLOG"/>
    <property type="match status" value="1"/>
</dbReference>
<protein>
    <submittedName>
        <fullName evidence="5">Uncharacterized protein</fullName>
    </submittedName>
</protein>
<dbReference type="OrthoDB" id="19679at2759"/>
<evidence type="ECO:0000313" key="6">
    <source>
        <dbReference type="Proteomes" id="UP000799421"/>
    </source>
</evidence>
<evidence type="ECO:0000313" key="5">
    <source>
        <dbReference type="EMBL" id="KAF2861234.1"/>
    </source>
</evidence>
<name>A0A6A7C194_9PEZI</name>
<dbReference type="GO" id="GO:0071013">
    <property type="term" value="C:catalytic step 2 spliceosome"/>
    <property type="evidence" value="ECO:0007669"/>
    <property type="project" value="TreeGrafter"/>
</dbReference>
<keyword evidence="3" id="KW-0539">Nucleus</keyword>